<dbReference type="SUPFAM" id="SSF52402">
    <property type="entry name" value="Adenine nucleotide alpha hydrolases-like"/>
    <property type="match status" value="1"/>
</dbReference>
<dbReference type="Proteomes" id="UP001249851">
    <property type="component" value="Unassembled WGS sequence"/>
</dbReference>
<dbReference type="Gene3D" id="3.40.50.620">
    <property type="entry name" value="HUPs"/>
    <property type="match status" value="1"/>
</dbReference>
<reference evidence="1" key="2">
    <citation type="journal article" date="2023" name="Science">
        <title>Genomic signatures of disease resistance in endangered staghorn corals.</title>
        <authorList>
            <person name="Vollmer S.V."/>
            <person name="Selwyn J.D."/>
            <person name="Despard B.A."/>
            <person name="Roesel C.L."/>
        </authorList>
    </citation>
    <scope>NUCLEOTIDE SEQUENCE</scope>
    <source>
        <strain evidence="1">K2</strain>
    </source>
</reference>
<proteinExistence type="predicted"/>
<evidence type="ECO:0000313" key="2">
    <source>
        <dbReference type="Proteomes" id="UP001249851"/>
    </source>
</evidence>
<dbReference type="InterPro" id="IPR014729">
    <property type="entry name" value="Rossmann-like_a/b/a_fold"/>
</dbReference>
<gene>
    <name evidence="1" type="ORF">P5673_015953</name>
</gene>
<sequence>MDWQTLNFKLHKEQSNRPGEVICKLAADDHAHAIVVGARGVSVRSRKSHGSVSIHIPVQ</sequence>
<protein>
    <submittedName>
        <fullName evidence="1">Uncharacterized protein</fullName>
    </submittedName>
</protein>
<organism evidence="1 2">
    <name type="scientific">Acropora cervicornis</name>
    <name type="common">Staghorn coral</name>
    <dbReference type="NCBI Taxonomy" id="6130"/>
    <lineage>
        <taxon>Eukaryota</taxon>
        <taxon>Metazoa</taxon>
        <taxon>Cnidaria</taxon>
        <taxon>Anthozoa</taxon>
        <taxon>Hexacorallia</taxon>
        <taxon>Scleractinia</taxon>
        <taxon>Astrocoeniina</taxon>
        <taxon>Acroporidae</taxon>
        <taxon>Acropora</taxon>
    </lineage>
</organism>
<evidence type="ECO:0000313" key="1">
    <source>
        <dbReference type="EMBL" id="KAK2561430.1"/>
    </source>
</evidence>
<dbReference type="EMBL" id="JARQWQ010000033">
    <property type="protein sequence ID" value="KAK2561430.1"/>
    <property type="molecule type" value="Genomic_DNA"/>
</dbReference>
<comment type="caution">
    <text evidence="1">The sequence shown here is derived from an EMBL/GenBank/DDBJ whole genome shotgun (WGS) entry which is preliminary data.</text>
</comment>
<name>A0AAD9QIB5_ACRCE</name>
<dbReference type="AlphaFoldDB" id="A0AAD9QIB5"/>
<accession>A0AAD9QIB5</accession>
<keyword evidence="2" id="KW-1185">Reference proteome</keyword>
<reference evidence="1" key="1">
    <citation type="journal article" date="2023" name="G3 (Bethesda)">
        <title>Whole genome assembly and annotation of the endangered Caribbean coral Acropora cervicornis.</title>
        <authorList>
            <person name="Selwyn J.D."/>
            <person name="Vollmer S.V."/>
        </authorList>
    </citation>
    <scope>NUCLEOTIDE SEQUENCE</scope>
    <source>
        <strain evidence="1">K2</strain>
    </source>
</reference>